<comment type="caution">
    <text evidence="1">The sequence shown here is derived from an EMBL/GenBank/DDBJ whole genome shotgun (WGS) entry which is preliminary data.</text>
</comment>
<protein>
    <submittedName>
        <fullName evidence="1">Uncharacterized protein</fullName>
    </submittedName>
</protein>
<dbReference type="EMBL" id="JACAGC010000011">
    <property type="protein sequence ID" value="KAF6333432.1"/>
    <property type="molecule type" value="Genomic_DNA"/>
</dbReference>
<gene>
    <name evidence="1" type="ORF">mRhiFer1_008190</name>
</gene>
<reference evidence="1 2" key="1">
    <citation type="journal article" date="2020" name="Nature">
        <title>Six reference-quality genomes reveal evolution of bat adaptations.</title>
        <authorList>
            <person name="Jebb D."/>
            <person name="Huang Z."/>
            <person name="Pippel M."/>
            <person name="Hughes G.M."/>
            <person name="Lavrichenko K."/>
            <person name="Devanna P."/>
            <person name="Winkler S."/>
            <person name="Jermiin L.S."/>
            <person name="Skirmuntt E.C."/>
            <person name="Katzourakis A."/>
            <person name="Burkitt-Gray L."/>
            <person name="Ray D.A."/>
            <person name="Sullivan K.A.M."/>
            <person name="Roscito J.G."/>
            <person name="Kirilenko B.M."/>
            <person name="Davalos L.M."/>
            <person name="Corthals A.P."/>
            <person name="Power M.L."/>
            <person name="Jones G."/>
            <person name="Ransome R.D."/>
            <person name="Dechmann D.K.N."/>
            <person name="Locatelli A.G."/>
            <person name="Puechmaille S.J."/>
            <person name="Fedrigo O."/>
            <person name="Jarvis E.D."/>
            <person name="Hiller M."/>
            <person name="Vernes S.C."/>
            <person name="Myers E.W."/>
            <person name="Teeling E.C."/>
        </authorList>
    </citation>
    <scope>NUCLEOTIDE SEQUENCE [LARGE SCALE GENOMIC DNA]</scope>
    <source>
        <strain evidence="1">MRhiFer1</strain>
        <tissue evidence="1">Lung</tissue>
    </source>
</reference>
<dbReference type="AlphaFoldDB" id="A0A7J7W7Q7"/>
<dbReference type="Proteomes" id="UP000585614">
    <property type="component" value="Unassembled WGS sequence"/>
</dbReference>
<evidence type="ECO:0000313" key="1">
    <source>
        <dbReference type="EMBL" id="KAF6333432.1"/>
    </source>
</evidence>
<evidence type="ECO:0000313" key="2">
    <source>
        <dbReference type="Proteomes" id="UP000585614"/>
    </source>
</evidence>
<name>A0A7J7W7Q7_RHIFE</name>
<accession>A0A7J7W7Q7</accession>
<proteinExistence type="predicted"/>
<organism evidence="1 2">
    <name type="scientific">Rhinolophus ferrumequinum</name>
    <name type="common">Greater horseshoe bat</name>
    <dbReference type="NCBI Taxonomy" id="59479"/>
    <lineage>
        <taxon>Eukaryota</taxon>
        <taxon>Metazoa</taxon>
        <taxon>Chordata</taxon>
        <taxon>Craniata</taxon>
        <taxon>Vertebrata</taxon>
        <taxon>Euteleostomi</taxon>
        <taxon>Mammalia</taxon>
        <taxon>Eutheria</taxon>
        <taxon>Laurasiatheria</taxon>
        <taxon>Chiroptera</taxon>
        <taxon>Yinpterochiroptera</taxon>
        <taxon>Rhinolophoidea</taxon>
        <taxon>Rhinolophidae</taxon>
        <taxon>Rhinolophinae</taxon>
        <taxon>Rhinolophus</taxon>
    </lineage>
</organism>
<sequence length="152" mass="17235">MHTHTFTCAQILKHIHTYTPMFTRPYMHAVHPHSHTVTHLHTYTCSHAHTHVHAHSRMLIRSHTRALSLTHPHTHVLTLTHIHAHTHSAPAPGQLWTDHLALLIYRQTSSWGRKSGRLLITLRVSLLSCRKVKANVDPAPSSETKSETPAGR</sequence>